<keyword evidence="2" id="KW-0812">Transmembrane</keyword>
<feature type="domain" description="WSC" evidence="8">
    <location>
        <begin position="654"/>
        <end position="748"/>
    </location>
</feature>
<feature type="domain" description="WSC" evidence="8">
    <location>
        <begin position="236"/>
        <end position="331"/>
    </location>
</feature>
<feature type="domain" description="WSC" evidence="8">
    <location>
        <begin position="444"/>
        <end position="539"/>
    </location>
</feature>
<evidence type="ECO:0000259" key="9">
    <source>
        <dbReference type="PROSITE" id="PS51762"/>
    </source>
</evidence>
<dbReference type="GO" id="GO:0005886">
    <property type="term" value="C:plasma membrane"/>
    <property type="evidence" value="ECO:0007669"/>
    <property type="project" value="TreeGrafter"/>
</dbReference>
<keyword evidence="4" id="KW-1133">Transmembrane helix</keyword>
<dbReference type="Pfam" id="PF01822">
    <property type="entry name" value="WSC"/>
    <property type="match status" value="8"/>
</dbReference>
<reference evidence="10" key="1">
    <citation type="submission" date="2015-11" db="EMBL/GenBank/DDBJ databases">
        <title>De novo transcriptome assembly of four potential Pierce s Disease insect vectors from Arizona vineyards.</title>
        <authorList>
            <person name="Tassone E.E."/>
        </authorList>
    </citation>
    <scope>NUCLEOTIDE SEQUENCE</scope>
</reference>
<evidence type="ECO:0000256" key="5">
    <source>
        <dbReference type="ARBA" id="ARBA00023136"/>
    </source>
</evidence>
<dbReference type="GO" id="GO:0004553">
    <property type="term" value="F:hydrolase activity, hydrolyzing O-glycosyl compounds"/>
    <property type="evidence" value="ECO:0007669"/>
    <property type="project" value="InterPro"/>
</dbReference>
<dbReference type="SMART" id="SM00321">
    <property type="entry name" value="WSC"/>
    <property type="match status" value="8"/>
</dbReference>
<feature type="domain" description="WSC" evidence="8">
    <location>
        <begin position="134"/>
        <end position="229"/>
    </location>
</feature>
<feature type="chain" id="PRO_5008586250" evidence="7">
    <location>
        <begin position="22"/>
        <end position="1206"/>
    </location>
</feature>
<accession>A0A1B6JWP9</accession>
<sequence>MRACTVHLVAFLVSVFTLGRCQTLDSLFDVLETNYLGCYIDGGIDNRLMRGFQENFQQTLTPSLCKKFCFDKGFAFAGTQYSYECFCANTRPPDEKKSADDQCVSRCSGDQANVCGGPNRLSVYSTGIREKQQRRAYIGCFVDGGIGNRLLTGLQQDFPQSLTQDVCNKHCFEKGFAFAGTQYSYECFCSSSKPPEYKRAPDNQCDTKCAGDKNRICGGTNRLSVYSTGVEPTEVDTAYIGCYIDGGQENRLLQGLELNLYGTLTPEICKKTCFEKGFAFAGTQYSYECFCSRIRPPDTKKSSDAQCDSKCAGDQSKFCGGINRLSVYTTGVKETYASGLYHGCYIDGGVGNRLLRGFQQDFQQTLTQDLCSKFCYDKGFAFAGTQYSYECFCSRNKPPDHKRAPDVQCDTPCAGDRNKVCGGTDRLSVYSTGIEQTDAPDYGAEVYIGCFIDGNVGNRLMHGLQQDFPDTLTQEVCNRHCYDKGFAFAGTQYSYECFCSRTRPPTYKKAPDNQCNAKCAGDKSKTCGGSDRLSVYSTGIEQTQEPGTETVFKYVGCFKDFANGTRLMKGFHQDFPDSLTNQLCARLCRRKGFRYAGMQYGKECFCDSNKPKFQHFAKDEECSTRCDGNNNQICGGNWRISMFEIAGHVTAIDPGTYLGCYKDQESPRALKGHMEDFRNNLVPFMCTGLCYSMGFLYAGIQYSKQCFCGDEHPNPNLKVVEAECAKPCSGDATKKCGGDYRNAVYQTGIPDVPVHEKYVGCYNDFNNHIFKAHKTTLDKTNTPRRCLNYCWQLGFKYSGVEYGRECLCGDDKPDSSFLVSGDECSITCSGDQLETCGGNWRLAVYSTDISASVEPLEIDQRMPTDSTTVRTCHLSKTTINGRKVCSGDVIFEEQFSSPLGEKWKHTIKISEAPDYEFAVFQANPKNSFVSQNKLVIKPTILDDLHVLTGSLDLEGCTGTPGTRECGFQAFSYNILPPVASARINTRNSFSFRYGIVEVKAKLPVGDWLVPELWLEPKNHPYGPNYASGRIRLAMCRGNKNLQCNGQDFGSNHLESGVVMGPANDVRSRSISSTVPDNWHDYFHTYTLYWTPDSISFKTDNELPQEIVSSGGRLCEIIGFSSNTCTLWGSGSNIAPFDTDFYLSLGLSSGNARDFPDDCVNRDQTKPWKNLQVKALLNFWQDKANWSSTWNDEKSTLTVEYIRVTAL</sequence>
<dbReference type="InterPro" id="IPR013320">
    <property type="entry name" value="ConA-like_dom_sf"/>
</dbReference>
<dbReference type="AlphaFoldDB" id="A0A1B6JWP9"/>
<feature type="domain" description="WSC" evidence="8">
    <location>
        <begin position="32"/>
        <end position="127"/>
    </location>
</feature>
<name>A0A1B6JWP9_9HEMI</name>
<feature type="domain" description="WSC" evidence="8">
    <location>
        <begin position="551"/>
        <end position="646"/>
    </location>
</feature>
<gene>
    <name evidence="10" type="ORF">g.34826</name>
</gene>
<feature type="domain" description="GH16" evidence="9">
    <location>
        <begin position="877"/>
        <end position="1206"/>
    </location>
</feature>
<dbReference type="SUPFAM" id="SSF49899">
    <property type="entry name" value="Concanavalin A-like lectins/glucanases"/>
    <property type="match status" value="1"/>
</dbReference>
<feature type="domain" description="WSC" evidence="8">
    <location>
        <begin position="338"/>
        <end position="433"/>
    </location>
</feature>
<evidence type="ECO:0000256" key="4">
    <source>
        <dbReference type="ARBA" id="ARBA00022989"/>
    </source>
</evidence>
<dbReference type="Gene3D" id="2.60.120.200">
    <property type="match status" value="1"/>
</dbReference>
<keyword evidence="5" id="KW-0472">Membrane</keyword>
<dbReference type="GO" id="GO:0005975">
    <property type="term" value="P:carbohydrate metabolic process"/>
    <property type="evidence" value="ECO:0007669"/>
    <property type="project" value="InterPro"/>
</dbReference>
<dbReference type="InterPro" id="IPR002889">
    <property type="entry name" value="WSC_carb-bd"/>
</dbReference>
<dbReference type="PANTHER" id="PTHR24269">
    <property type="entry name" value="KREMEN PROTEIN"/>
    <property type="match status" value="1"/>
</dbReference>
<evidence type="ECO:0000256" key="6">
    <source>
        <dbReference type="ARBA" id="ARBA00023180"/>
    </source>
</evidence>
<proteinExistence type="predicted"/>
<dbReference type="PANTHER" id="PTHR24269:SF16">
    <property type="entry name" value="PROTEIN SLG1"/>
    <property type="match status" value="1"/>
</dbReference>
<keyword evidence="3 7" id="KW-0732">Signal</keyword>
<comment type="subcellular location">
    <subcellularLocation>
        <location evidence="1">Membrane</location>
        <topology evidence="1">Single-pass membrane protein</topology>
    </subcellularLocation>
</comment>
<dbReference type="PROSITE" id="PS51762">
    <property type="entry name" value="GH16_2"/>
    <property type="match status" value="1"/>
</dbReference>
<feature type="domain" description="WSC" evidence="8">
    <location>
        <begin position="755"/>
        <end position="848"/>
    </location>
</feature>
<evidence type="ECO:0000313" key="10">
    <source>
        <dbReference type="EMBL" id="JAT03625.1"/>
    </source>
</evidence>
<protein>
    <submittedName>
        <fullName evidence="10">Uncharacterized protein</fullName>
    </submittedName>
</protein>
<evidence type="ECO:0000256" key="7">
    <source>
        <dbReference type="SAM" id="SignalP"/>
    </source>
</evidence>
<dbReference type="PROSITE" id="PS51212">
    <property type="entry name" value="WSC"/>
    <property type="match status" value="8"/>
</dbReference>
<dbReference type="InterPro" id="IPR000757">
    <property type="entry name" value="Beta-glucanase-like"/>
</dbReference>
<dbReference type="InterPro" id="IPR051836">
    <property type="entry name" value="Kremen_rcpt"/>
</dbReference>
<evidence type="ECO:0000259" key="8">
    <source>
        <dbReference type="PROSITE" id="PS51212"/>
    </source>
</evidence>
<evidence type="ECO:0000256" key="1">
    <source>
        <dbReference type="ARBA" id="ARBA00004167"/>
    </source>
</evidence>
<evidence type="ECO:0000256" key="2">
    <source>
        <dbReference type="ARBA" id="ARBA00022692"/>
    </source>
</evidence>
<keyword evidence="6" id="KW-0325">Glycoprotein</keyword>
<evidence type="ECO:0000256" key="3">
    <source>
        <dbReference type="ARBA" id="ARBA00022729"/>
    </source>
</evidence>
<dbReference type="EMBL" id="GECU01004082">
    <property type="protein sequence ID" value="JAT03625.1"/>
    <property type="molecule type" value="Transcribed_RNA"/>
</dbReference>
<organism evidence="10">
    <name type="scientific">Homalodisca liturata</name>
    <dbReference type="NCBI Taxonomy" id="320908"/>
    <lineage>
        <taxon>Eukaryota</taxon>
        <taxon>Metazoa</taxon>
        <taxon>Ecdysozoa</taxon>
        <taxon>Arthropoda</taxon>
        <taxon>Hexapoda</taxon>
        <taxon>Insecta</taxon>
        <taxon>Pterygota</taxon>
        <taxon>Neoptera</taxon>
        <taxon>Paraneoptera</taxon>
        <taxon>Hemiptera</taxon>
        <taxon>Auchenorrhyncha</taxon>
        <taxon>Membracoidea</taxon>
        <taxon>Cicadellidae</taxon>
        <taxon>Cicadellinae</taxon>
        <taxon>Proconiini</taxon>
        <taxon>Homalodisca</taxon>
    </lineage>
</organism>
<feature type="signal peptide" evidence="7">
    <location>
        <begin position="1"/>
        <end position="21"/>
    </location>
</feature>